<gene>
    <name evidence="4" type="ORF">N8A98_02610</name>
</gene>
<dbReference type="PROSITE" id="PS00329">
    <property type="entry name" value="HSP70_2"/>
    <property type="match status" value="1"/>
</dbReference>
<evidence type="ECO:0000313" key="5">
    <source>
        <dbReference type="Proteomes" id="UP001061862"/>
    </source>
</evidence>
<organism evidence="4 5">
    <name type="scientific">Devosia neptuniae</name>
    <dbReference type="NCBI Taxonomy" id="191302"/>
    <lineage>
        <taxon>Bacteria</taxon>
        <taxon>Pseudomonadati</taxon>
        <taxon>Pseudomonadota</taxon>
        <taxon>Alphaproteobacteria</taxon>
        <taxon>Hyphomicrobiales</taxon>
        <taxon>Devosiaceae</taxon>
        <taxon>Devosia</taxon>
    </lineage>
</organism>
<evidence type="ECO:0000256" key="3">
    <source>
        <dbReference type="ARBA" id="ARBA00022840"/>
    </source>
</evidence>
<dbReference type="Proteomes" id="UP001061862">
    <property type="component" value="Chromosome"/>
</dbReference>
<evidence type="ECO:0000256" key="1">
    <source>
        <dbReference type="ARBA" id="ARBA00007381"/>
    </source>
</evidence>
<name>A0ABY6CFW8_9HYPH</name>
<dbReference type="Gene3D" id="3.90.640.10">
    <property type="entry name" value="Actin, Chain A, domain 4"/>
    <property type="match status" value="1"/>
</dbReference>
<keyword evidence="3" id="KW-0067">ATP-binding</keyword>
<evidence type="ECO:0000313" key="4">
    <source>
        <dbReference type="EMBL" id="UXN70107.1"/>
    </source>
</evidence>
<comment type="similarity">
    <text evidence="1">Belongs to the heat shock protein 70 family.</text>
</comment>
<dbReference type="InterPro" id="IPR018181">
    <property type="entry name" value="Heat_shock_70_CS"/>
</dbReference>
<dbReference type="InterPro" id="IPR013126">
    <property type="entry name" value="Hsp_70_fam"/>
</dbReference>
<dbReference type="EMBL" id="CP104965">
    <property type="protein sequence ID" value="UXN70107.1"/>
    <property type="molecule type" value="Genomic_DNA"/>
</dbReference>
<dbReference type="InterPro" id="IPR042054">
    <property type="entry name" value="YegD-like"/>
</dbReference>
<reference evidence="4 5" key="1">
    <citation type="submission" date="2022-09" db="EMBL/GenBank/DDBJ databases">
        <title>Interaction between co-microsymbionts with complementary sets of symbiotic genes in legume-rhizobium systems.</title>
        <authorList>
            <person name="Safronova V."/>
            <person name="Sazanova A."/>
            <person name="Afonin A."/>
            <person name="Chirak E."/>
        </authorList>
    </citation>
    <scope>NUCLEOTIDE SEQUENCE [LARGE SCALE GENOMIC DNA]</scope>
    <source>
        <strain evidence="4 5">A18/4-1</strain>
    </source>
</reference>
<dbReference type="SUPFAM" id="SSF53067">
    <property type="entry name" value="Actin-like ATPase domain"/>
    <property type="match status" value="2"/>
</dbReference>
<evidence type="ECO:0000256" key="2">
    <source>
        <dbReference type="ARBA" id="ARBA00022741"/>
    </source>
</evidence>
<dbReference type="CDD" id="cd10231">
    <property type="entry name" value="ASKHA_NBD_HSP70_YegD-like"/>
    <property type="match status" value="1"/>
</dbReference>
<dbReference type="Pfam" id="PF00012">
    <property type="entry name" value="HSP70"/>
    <property type="match status" value="2"/>
</dbReference>
<dbReference type="PRINTS" id="PR00301">
    <property type="entry name" value="HEATSHOCK70"/>
</dbReference>
<accession>A0ABY6CFW8</accession>
<keyword evidence="2" id="KW-0547">Nucleotide-binding</keyword>
<sequence length="426" mass="46547">MAPMTLACGLDFGTSNSTMGFVGADGIPRLLPLEDGRQTMPSVLFFSFEDNLVHFGRQAVAEYVTGGEGRLMRSLKSVLGTSLIGDTTRVKGRRYDFIEILGIFIAELKRRAETDLHGPVENVVVGRPVHFVDDDMEADRAAEAQLEDAVRKQGFQNIDFQYEPIAAALDYERQVSDERLALIVDLGGGTSDFSVVRVSPERARSVERARDILSTAGVHVGGTDFDRLLSMAKVMPQLGLGSETKDGKRYLPVAPYYDLSTWHRINRLYNAQTLRDLRGTMREAQGAERVETMIELIEDRLGHRLVGAVEAAKIELSDAAETAFQFAVRERQVETSMTINDLTQALEHSVARIEATIAETLRRAGVNAGEIDSLILTGGSTQVPAIANRLRALFPTSELVRTDVLGSVGLGLALDAARKFGPALPA</sequence>
<dbReference type="InterPro" id="IPR043129">
    <property type="entry name" value="ATPase_NBD"/>
</dbReference>
<proteinExistence type="inferred from homology"/>
<protein>
    <submittedName>
        <fullName evidence="4">Hsp70 family protein</fullName>
    </submittedName>
</protein>
<dbReference type="PANTHER" id="PTHR19375">
    <property type="entry name" value="HEAT SHOCK PROTEIN 70KDA"/>
    <property type="match status" value="1"/>
</dbReference>
<keyword evidence="5" id="KW-1185">Reference proteome</keyword>
<dbReference type="Gene3D" id="3.30.420.40">
    <property type="match status" value="3"/>
</dbReference>